<dbReference type="Gene3D" id="1.10.10.1830">
    <property type="entry name" value="Non-ribosomal peptide synthase, adenylation domain"/>
    <property type="match status" value="1"/>
</dbReference>
<dbReference type="FunFam" id="1.10.1200.10:FF:000005">
    <property type="entry name" value="Nonribosomal peptide synthetase 1"/>
    <property type="match status" value="1"/>
</dbReference>
<dbReference type="PANTHER" id="PTHR45527">
    <property type="entry name" value="NONRIBOSOMAL PEPTIDE SYNTHETASE"/>
    <property type="match status" value="1"/>
</dbReference>
<dbReference type="PROSITE" id="PS00455">
    <property type="entry name" value="AMP_BINDING"/>
    <property type="match status" value="2"/>
</dbReference>
<organism evidence="7 8">
    <name type="scientific">Mastigocoleus testarum BC008</name>
    <dbReference type="NCBI Taxonomy" id="371196"/>
    <lineage>
        <taxon>Bacteria</taxon>
        <taxon>Bacillati</taxon>
        <taxon>Cyanobacteriota</taxon>
        <taxon>Cyanophyceae</taxon>
        <taxon>Nostocales</taxon>
        <taxon>Hapalosiphonaceae</taxon>
        <taxon>Mastigocoleus</taxon>
    </lineage>
</organism>
<dbReference type="Pfam" id="PF00501">
    <property type="entry name" value="AMP-binding"/>
    <property type="match status" value="2"/>
</dbReference>
<evidence type="ECO:0000313" key="8">
    <source>
        <dbReference type="Proteomes" id="UP000053372"/>
    </source>
</evidence>
<dbReference type="Gene3D" id="3.30.559.30">
    <property type="entry name" value="Nonribosomal peptide synthetase, condensation domain"/>
    <property type="match status" value="2"/>
</dbReference>
<keyword evidence="5" id="KW-0436">Ligase</keyword>
<dbReference type="SUPFAM" id="SSF56801">
    <property type="entry name" value="Acetyl-CoA synthetase-like"/>
    <property type="match status" value="2"/>
</dbReference>
<dbReference type="FunFam" id="3.30.559.10:FF:000023">
    <property type="entry name" value="Non-ribosomal peptide synthetase"/>
    <property type="match status" value="1"/>
</dbReference>
<evidence type="ECO:0000256" key="5">
    <source>
        <dbReference type="ARBA" id="ARBA00022598"/>
    </source>
</evidence>
<keyword evidence="3" id="KW-0596">Phosphopantetheine</keyword>
<dbReference type="InterPro" id="IPR006162">
    <property type="entry name" value="Ppantetheine_attach_site"/>
</dbReference>
<dbReference type="InterPro" id="IPR025110">
    <property type="entry name" value="AMP-bd_C"/>
</dbReference>
<dbReference type="OrthoDB" id="9803968at2"/>
<name>A0A0V7ZVZ1_9CYAN</name>
<keyword evidence="8" id="KW-1185">Reference proteome</keyword>
<dbReference type="InterPro" id="IPR009081">
    <property type="entry name" value="PP-bd_ACP"/>
</dbReference>
<evidence type="ECO:0000256" key="4">
    <source>
        <dbReference type="ARBA" id="ARBA00022553"/>
    </source>
</evidence>
<dbReference type="GO" id="GO:0005737">
    <property type="term" value="C:cytoplasm"/>
    <property type="evidence" value="ECO:0007669"/>
    <property type="project" value="TreeGrafter"/>
</dbReference>
<feature type="domain" description="Carrier" evidence="6">
    <location>
        <begin position="1091"/>
        <end position="1166"/>
    </location>
</feature>
<dbReference type="FunFam" id="3.40.50.980:FF:000001">
    <property type="entry name" value="Non-ribosomal peptide synthetase"/>
    <property type="match status" value="2"/>
</dbReference>
<protein>
    <submittedName>
        <fullName evidence="7">Non-ribosomal peptide synthetase</fullName>
    </submittedName>
</protein>
<dbReference type="GO" id="GO:0008610">
    <property type="term" value="P:lipid biosynthetic process"/>
    <property type="evidence" value="ECO:0007669"/>
    <property type="project" value="UniProtKB-ARBA"/>
</dbReference>
<proteinExistence type="inferred from homology"/>
<dbReference type="InterPro" id="IPR036736">
    <property type="entry name" value="ACP-like_sf"/>
</dbReference>
<dbReference type="PANTHER" id="PTHR45527:SF1">
    <property type="entry name" value="FATTY ACID SYNTHASE"/>
    <property type="match status" value="1"/>
</dbReference>
<dbReference type="InterPro" id="IPR020845">
    <property type="entry name" value="AMP-binding_CS"/>
</dbReference>
<dbReference type="InterPro" id="IPR041464">
    <property type="entry name" value="TubC_N"/>
</dbReference>
<dbReference type="InterPro" id="IPR000873">
    <property type="entry name" value="AMP-dep_synth/lig_dom"/>
</dbReference>
<reference evidence="7 8" key="1">
    <citation type="journal article" date="2015" name="Genome Announc.">
        <title>Draft Genome of the Euendolithic (true boring) Cyanobacterium Mastigocoleus testarum strain BC008.</title>
        <authorList>
            <person name="Guida B.S."/>
            <person name="Garcia-Pichel F."/>
        </authorList>
    </citation>
    <scope>NUCLEOTIDE SEQUENCE [LARGE SCALE GENOMIC DNA]</scope>
    <source>
        <strain evidence="7 8">BC008</strain>
    </source>
</reference>
<dbReference type="Pfam" id="PF13193">
    <property type="entry name" value="AMP-binding_C"/>
    <property type="match status" value="1"/>
</dbReference>
<dbReference type="InterPro" id="IPR023213">
    <property type="entry name" value="CAT-like_dom_sf"/>
</dbReference>
<comment type="caution">
    <text evidence="7">The sequence shown here is derived from an EMBL/GenBank/DDBJ whole genome shotgun (WGS) entry which is preliminary data.</text>
</comment>
<dbReference type="InterPro" id="IPR045851">
    <property type="entry name" value="AMP-bd_C_sf"/>
</dbReference>
<dbReference type="SMART" id="SM00823">
    <property type="entry name" value="PKS_PP"/>
    <property type="match status" value="1"/>
</dbReference>
<dbReference type="EMBL" id="LMTZ01000058">
    <property type="protein sequence ID" value="KST68530.1"/>
    <property type="molecule type" value="Genomic_DNA"/>
</dbReference>
<keyword evidence="4" id="KW-0597">Phosphoprotein</keyword>
<comment type="cofactor">
    <cofactor evidence="1">
        <name>pantetheine 4'-phosphate</name>
        <dbReference type="ChEBI" id="CHEBI:47942"/>
    </cofactor>
</comment>
<dbReference type="Pfam" id="PF00668">
    <property type="entry name" value="Condensation"/>
    <property type="match status" value="2"/>
</dbReference>
<dbReference type="InterPro" id="IPR001242">
    <property type="entry name" value="Condensation_dom"/>
</dbReference>
<dbReference type="GO" id="GO:0044550">
    <property type="term" value="P:secondary metabolite biosynthetic process"/>
    <property type="evidence" value="ECO:0007669"/>
    <property type="project" value="TreeGrafter"/>
</dbReference>
<accession>A0A0V7ZVZ1</accession>
<evidence type="ECO:0000313" key="7">
    <source>
        <dbReference type="EMBL" id="KST68530.1"/>
    </source>
</evidence>
<dbReference type="Gene3D" id="3.30.300.30">
    <property type="match status" value="1"/>
</dbReference>
<dbReference type="GO" id="GO:0031177">
    <property type="term" value="F:phosphopantetheine binding"/>
    <property type="evidence" value="ECO:0007669"/>
    <property type="project" value="InterPro"/>
</dbReference>
<dbReference type="NCBIfam" id="TIGR01733">
    <property type="entry name" value="AA-adenyl-dom"/>
    <property type="match status" value="1"/>
</dbReference>
<dbReference type="Gene3D" id="2.30.38.10">
    <property type="entry name" value="Luciferase, Domain 3"/>
    <property type="match status" value="1"/>
</dbReference>
<dbReference type="PROSITE" id="PS50075">
    <property type="entry name" value="CARRIER"/>
    <property type="match status" value="1"/>
</dbReference>
<dbReference type="FunFam" id="2.30.38.10:FF:000001">
    <property type="entry name" value="Non-ribosomal peptide synthetase PvdI"/>
    <property type="match status" value="1"/>
</dbReference>
<gene>
    <name evidence="7" type="ORF">BC008_01300</name>
</gene>
<dbReference type="FunFam" id="3.30.559.30:FF:000006">
    <property type="entry name" value="Yersiniabactin polyketide/non-ribosomal peptide synthetase"/>
    <property type="match status" value="1"/>
</dbReference>
<dbReference type="Proteomes" id="UP000053372">
    <property type="component" value="Unassembled WGS sequence"/>
</dbReference>
<dbReference type="Gene3D" id="1.10.1200.10">
    <property type="entry name" value="ACP-like"/>
    <property type="match status" value="1"/>
</dbReference>
<evidence type="ECO:0000256" key="2">
    <source>
        <dbReference type="ARBA" id="ARBA00006432"/>
    </source>
</evidence>
<dbReference type="InterPro" id="IPR044894">
    <property type="entry name" value="TubC_N_sf"/>
</dbReference>
<comment type="similarity">
    <text evidence="2">Belongs to the ATP-dependent AMP-binding enzyme family.</text>
</comment>
<dbReference type="InterPro" id="IPR010071">
    <property type="entry name" value="AA_adenyl_dom"/>
</dbReference>
<dbReference type="FunFam" id="3.30.300.30:FF:000010">
    <property type="entry name" value="Enterobactin synthetase component F"/>
    <property type="match status" value="1"/>
</dbReference>
<dbReference type="SUPFAM" id="SSF47336">
    <property type="entry name" value="ACP-like"/>
    <property type="match status" value="1"/>
</dbReference>
<dbReference type="Gene3D" id="3.30.559.10">
    <property type="entry name" value="Chloramphenicol acetyltransferase-like domain"/>
    <property type="match status" value="2"/>
</dbReference>
<dbReference type="Pfam" id="PF18563">
    <property type="entry name" value="TubC_N"/>
    <property type="match status" value="1"/>
</dbReference>
<evidence type="ECO:0000259" key="6">
    <source>
        <dbReference type="PROSITE" id="PS50075"/>
    </source>
</evidence>
<dbReference type="InterPro" id="IPR057737">
    <property type="entry name" value="Condensation_MtbB-like"/>
</dbReference>
<dbReference type="Pfam" id="PF00550">
    <property type="entry name" value="PP-binding"/>
    <property type="match status" value="1"/>
</dbReference>
<dbReference type="GO" id="GO:0016874">
    <property type="term" value="F:ligase activity"/>
    <property type="evidence" value="ECO:0007669"/>
    <property type="project" value="UniProtKB-KW"/>
</dbReference>
<dbReference type="CDD" id="cd19531">
    <property type="entry name" value="LCL_NRPS-like"/>
    <property type="match status" value="1"/>
</dbReference>
<sequence length="1957" mass="222202">MNNLVDFLKDLSQQNVELWVEGDKLRYRAPKEALTPTLLNQIKQHKTEITDLLREDIYSSKSYPLSYGQQGLWFLYKLAPHSAAYNIAFTTRICSHLNISALQRALQILIARHSTLRTRFGQGDREPFQEVDEFQEICIETIDASNWDEDKLTKEAIAAYKRPFDLERSVIRVNLFTRSPQEYVLLLTIHHIAVDGFSFGIILDELRLLYEAENTGKKVSLAPIKYSYKDFVQWQDKMLKSPVAKELWGYWQKQFAGELPVLNMPTDYPRSPVQNDRGACYEFELTKELAESLRNVGKAQGVTFYMTLLAAFQVLLHRYTGQEDIVVGSPTEGRSKAEFSNTVGFFVNMLAMRVNFAQNPTFNLVLSQVRKTVLAALTHQDYPSPLLIERLQLNRDNPSLLGLFRASFNMLQFQEMAPEYELSMSTKTKTREDWGGLTLEPFVIPQQEGQNDLVLDIVETRESLVGVFRYRTDLFDETTIARMADNFHTLLEGIIINPEQDIASLPLLSEFERYYSLGEWNNNLVNYPCDRCIHELFADRVKEKPNAIALSFKDQQLTYQELNFRANKLARYLQRLGVRPEVRVGICVERSLEMVVGLLGILKAGGAYVALDSAYPQERLNFMVSDSQISVLLTQEKLVESLTDPDSSTGCLEVVDSQAVDLQVVCLDKDWEVISQESETNLINSATSENLAYVVYTSGSTGTSKGIAIAHRSLINAYWAWKDSYQLDSLTSHLQMASFSFDVFSGDLIRALCSGGKLVLCPREWLLEAQKLYNLMCKEKIDSAEFVPVVLRNLVQYLDKTKQNLHFMRLLVVGSDSLYVKEYQEFQHFCSSNTRLINSYGVSEATIDSTYFGCKILENKTLENKALESKNSENIDINLSVDKLVPIGRPFNNTQIYILDSYLQPVPIGVPGELHIGGLGLARGYINRPEMNEQKFISNPFVNNKEITEEVKKELQAQRLYKTGDLARYLPNGNIEFLGRIDNQVKLRGFRIELGEIEAVLSTHPEIQEVVVTVRTEQVDNKYLVAYIVPHQESLSTKKVRNFLRQKLPDYMVPSAFVILQALPLTPNGKIDRRALPAPDVEKNRQVEFVAPRTSTEEAIANIFASVLKLKRVGIHDNFFELGGHSLLATQVVSRLQQTFNIEFPLRSLLEFPTVAELNQNLSKYRQAESQSEALVPLPTVVPVPEERYQPFPLTDIQQAYWLGRNEAFELGNIAAHGYIELDIKHLNLQRLNLAWQKLIDRHDMLRAVILPDGQQQVQEVVPPYEIELLDLCGQAPEIVNAELESIRDRMSHEVLRADRFPLFEIRATRLDEVRTRLHLSFDALIADAWSVFVLGREWTKLYENPEFVLPPLELSFRDYVLTELTLSDTPQYRRSREYWFNRLDTLPPGGELPLAKNPSSITKPEFKRRSAQLSPTQWQKLKDRGNQFNLTASGVLLNAFAQILGRWSKSQKFTINLTLFNRLSVHPQVNDIVGDFTSLTLLEVDNSVPNTFVQSAQQLQQQLWQDLDRGSISAVKVQRELNRRRESYQVIPIVFTSTLGLESLGEGISMFEGLGEEVYSITQTPQVWLDNQVREKDGGLIFNWDGVEELFPEGLLDDMFGAYCNLLERLANSESAWVEAQQELLPPTQQSQQYEVNNTKAPICQKTLHGLFTDRVKTQPQSLAVISNERNFTYEELYQKASLLAVELKELGAIPNTLVAVVMEKGWEQVVAVLGILMSGAAYLPIGPALPKERKLYLLEQGQVKLVVTQSDLEKNFSLPSGLQSICINNKSNVERLHATSLHNGTNFLCDRTFLQDDENIENLAYVIYTSGSTGLPKGVAINHRGAVNTIVDINQRFEVGNSDRILALSALNFDLSVYDIFGILAAGGSIVIPPQEAIKDPACWYELIVKHGVTIWNTVPVLMQMLTEYLSAQPNTTVRSLRLAFLSGDWLPLSLPEQIQSYCSNINVIQQIAGK</sequence>
<dbReference type="GO" id="GO:0043041">
    <property type="term" value="P:amino acid activation for nonribosomal peptide biosynthetic process"/>
    <property type="evidence" value="ECO:0007669"/>
    <property type="project" value="TreeGrafter"/>
</dbReference>
<evidence type="ECO:0000256" key="1">
    <source>
        <dbReference type="ARBA" id="ARBA00001957"/>
    </source>
</evidence>
<dbReference type="CDD" id="cd19535">
    <property type="entry name" value="Cyc_NRPS"/>
    <property type="match status" value="1"/>
</dbReference>
<dbReference type="RefSeq" id="WP_058183499.1">
    <property type="nucleotide sequence ID" value="NZ_LMTZ01000058.1"/>
</dbReference>
<dbReference type="SUPFAM" id="SSF52777">
    <property type="entry name" value="CoA-dependent acyltransferases"/>
    <property type="match status" value="4"/>
</dbReference>
<evidence type="ECO:0000256" key="3">
    <source>
        <dbReference type="ARBA" id="ARBA00022450"/>
    </source>
</evidence>
<dbReference type="CDD" id="cd05930">
    <property type="entry name" value="A_NRPS"/>
    <property type="match status" value="1"/>
</dbReference>
<dbReference type="PROSITE" id="PS00012">
    <property type="entry name" value="PHOSPHOPANTETHEINE"/>
    <property type="match status" value="1"/>
</dbReference>
<dbReference type="InterPro" id="IPR020806">
    <property type="entry name" value="PKS_PP-bd"/>
</dbReference>
<dbReference type="Gene3D" id="3.40.50.980">
    <property type="match status" value="4"/>
</dbReference>